<evidence type="ECO:0000256" key="21">
    <source>
        <dbReference type="ARBA" id="ARBA00049161"/>
    </source>
</evidence>
<keyword evidence="10" id="KW-0479">Metal-binding</keyword>
<dbReference type="InterPro" id="IPR036565">
    <property type="entry name" value="Mur-like_cat_sf"/>
</dbReference>
<dbReference type="SUPFAM" id="SSF53244">
    <property type="entry name" value="MurD-like peptide ligases, peptide-binding domain"/>
    <property type="match status" value="1"/>
</dbReference>
<dbReference type="GO" id="GO:0046654">
    <property type="term" value="P:tetrahydrofolate biosynthetic process"/>
    <property type="evidence" value="ECO:0007669"/>
    <property type="project" value="UniProtKB-UniPathway"/>
</dbReference>
<dbReference type="InterPro" id="IPR013221">
    <property type="entry name" value="Mur_ligase_cen"/>
</dbReference>
<keyword evidence="11 22" id="KW-0547">Nucleotide-binding</keyword>
<comment type="catalytic activity">
    <reaction evidence="21">
        <text>7,8-dihydropteroate + L-glutamate + ATP = 7,8-dihydrofolate + ADP + phosphate + H(+)</text>
        <dbReference type="Rhea" id="RHEA:23584"/>
        <dbReference type="ChEBI" id="CHEBI:15378"/>
        <dbReference type="ChEBI" id="CHEBI:17839"/>
        <dbReference type="ChEBI" id="CHEBI:29985"/>
        <dbReference type="ChEBI" id="CHEBI:30616"/>
        <dbReference type="ChEBI" id="CHEBI:43474"/>
        <dbReference type="ChEBI" id="CHEBI:57451"/>
        <dbReference type="ChEBI" id="CHEBI:456216"/>
        <dbReference type="EC" id="6.3.2.12"/>
    </reaction>
</comment>
<dbReference type="PANTHER" id="PTHR11136:SF0">
    <property type="entry name" value="DIHYDROFOLATE SYNTHETASE-RELATED"/>
    <property type="match status" value="1"/>
</dbReference>
<dbReference type="InterPro" id="IPR004101">
    <property type="entry name" value="Mur_ligase_C"/>
</dbReference>
<evidence type="ECO:0000256" key="12">
    <source>
        <dbReference type="ARBA" id="ARBA00022840"/>
    </source>
</evidence>
<evidence type="ECO:0000256" key="17">
    <source>
        <dbReference type="ARBA" id="ARBA00032510"/>
    </source>
</evidence>
<dbReference type="GO" id="GO:0046656">
    <property type="term" value="P:folic acid biosynthetic process"/>
    <property type="evidence" value="ECO:0007669"/>
    <property type="project" value="UniProtKB-KW"/>
</dbReference>
<evidence type="ECO:0000256" key="20">
    <source>
        <dbReference type="ARBA" id="ARBA00049035"/>
    </source>
</evidence>
<evidence type="ECO:0000256" key="9">
    <source>
        <dbReference type="ARBA" id="ARBA00022598"/>
    </source>
</evidence>
<accession>A0A2N5XMX6</accession>
<feature type="domain" description="Mur ligase central" evidence="24">
    <location>
        <begin position="46"/>
        <end position="263"/>
    </location>
</feature>
<evidence type="ECO:0000256" key="10">
    <source>
        <dbReference type="ARBA" id="ARBA00022723"/>
    </source>
</evidence>
<evidence type="ECO:0000256" key="16">
    <source>
        <dbReference type="ARBA" id="ARBA00030592"/>
    </source>
</evidence>
<evidence type="ECO:0000256" key="2">
    <source>
        <dbReference type="ARBA" id="ARBA00002714"/>
    </source>
</evidence>
<keyword evidence="13" id="KW-0460">Magnesium</keyword>
<evidence type="ECO:0000256" key="7">
    <source>
        <dbReference type="ARBA" id="ARBA00013025"/>
    </source>
</evidence>
<comment type="pathway">
    <text evidence="4">Cofactor biosynthesis; tetrahydrofolylpolyglutamate biosynthesis.</text>
</comment>
<dbReference type="SUPFAM" id="SSF53623">
    <property type="entry name" value="MurD-like peptide ligases, catalytic domain"/>
    <property type="match status" value="1"/>
</dbReference>
<keyword evidence="14" id="KW-0289">Folate biosynthesis</keyword>
<comment type="catalytic activity">
    <reaction evidence="18">
        <text>(6S)-5,6,7,8-tetrahydrofolyl-(gamma-L-Glu)(n) + L-glutamate + ATP = (6S)-5,6,7,8-tetrahydrofolyl-(gamma-L-Glu)(n+1) + ADP + phosphate + H(+)</text>
        <dbReference type="Rhea" id="RHEA:10580"/>
        <dbReference type="Rhea" id="RHEA-COMP:14738"/>
        <dbReference type="Rhea" id="RHEA-COMP:14740"/>
        <dbReference type="ChEBI" id="CHEBI:15378"/>
        <dbReference type="ChEBI" id="CHEBI:29985"/>
        <dbReference type="ChEBI" id="CHEBI:30616"/>
        <dbReference type="ChEBI" id="CHEBI:43474"/>
        <dbReference type="ChEBI" id="CHEBI:141005"/>
        <dbReference type="ChEBI" id="CHEBI:456216"/>
        <dbReference type="EC" id="6.3.2.17"/>
    </reaction>
</comment>
<evidence type="ECO:0000256" key="18">
    <source>
        <dbReference type="ARBA" id="ARBA00047493"/>
    </source>
</evidence>
<dbReference type="PROSITE" id="PS01012">
    <property type="entry name" value="FOLYLPOLYGLU_SYNT_2"/>
    <property type="match status" value="1"/>
</dbReference>
<comment type="caution">
    <text evidence="25">The sequence shown here is derived from an EMBL/GenBank/DDBJ whole genome shotgun (WGS) entry which is preliminary data.</text>
</comment>
<dbReference type="InterPro" id="IPR001645">
    <property type="entry name" value="Folylpolyglutamate_synth"/>
</dbReference>
<dbReference type="Proteomes" id="UP000234881">
    <property type="component" value="Unassembled WGS sequence"/>
</dbReference>
<comment type="similarity">
    <text evidence="5 22">Belongs to the folylpolyglutamate synthase family.</text>
</comment>
<dbReference type="Pfam" id="PF02875">
    <property type="entry name" value="Mur_ligase_C"/>
    <property type="match status" value="1"/>
</dbReference>
<dbReference type="AlphaFoldDB" id="A0A2N5XMX6"/>
<comment type="catalytic activity">
    <reaction evidence="20">
        <text>(6R)-5,10-methylenetetrahydrofolyl-(gamma-L-Glu)(n) + L-glutamate + ATP = (6R)-5,10-methylenetetrahydrofolyl-(gamma-L-Glu)(n+1) + ADP + phosphate + H(+)</text>
        <dbReference type="Rhea" id="RHEA:51912"/>
        <dbReference type="Rhea" id="RHEA-COMP:13257"/>
        <dbReference type="Rhea" id="RHEA-COMP:13258"/>
        <dbReference type="ChEBI" id="CHEBI:15378"/>
        <dbReference type="ChEBI" id="CHEBI:29985"/>
        <dbReference type="ChEBI" id="CHEBI:30616"/>
        <dbReference type="ChEBI" id="CHEBI:43474"/>
        <dbReference type="ChEBI" id="CHEBI:136572"/>
        <dbReference type="ChEBI" id="CHEBI:456216"/>
        <dbReference type="EC" id="6.3.2.17"/>
    </reaction>
</comment>
<dbReference type="GO" id="GO:0005737">
    <property type="term" value="C:cytoplasm"/>
    <property type="evidence" value="ECO:0007669"/>
    <property type="project" value="TreeGrafter"/>
</dbReference>
<protein>
    <recommendedName>
        <fullName evidence="8">Dihydrofolate synthase/folylpolyglutamate synthase</fullName>
        <ecNumber evidence="6">6.3.2.12</ecNumber>
        <ecNumber evidence="7">6.3.2.17</ecNumber>
    </recommendedName>
    <alternativeName>
        <fullName evidence="17">Folylpoly-gamma-glutamate synthetase-dihydrofolate synthetase</fullName>
    </alternativeName>
    <alternativeName>
        <fullName evidence="15">Folylpolyglutamate synthetase</fullName>
    </alternativeName>
    <alternativeName>
        <fullName evidence="16">Tetrahydrofolylpolyglutamate synthase</fullName>
    </alternativeName>
</protein>
<feature type="domain" description="Mur ligase C-terminal" evidence="23">
    <location>
        <begin position="305"/>
        <end position="419"/>
    </location>
</feature>
<evidence type="ECO:0000256" key="13">
    <source>
        <dbReference type="ARBA" id="ARBA00022842"/>
    </source>
</evidence>
<evidence type="ECO:0000256" key="15">
    <source>
        <dbReference type="ARBA" id="ARBA00030048"/>
    </source>
</evidence>
<dbReference type="InterPro" id="IPR036615">
    <property type="entry name" value="Mur_ligase_C_dom_sf"/>
</dbReference>
<dbReference type="UniPathway" id="UPA00077">
    <property type="reaction ID" value="UER00157"/>
</dbReference>
<dbReference type="GO" id="GO:0046872">
    <property type="term" value="F:metal ion binding"/>
    <property type="evidence" value="ECO:0007669"/>
    <property type="project" value="UniProtKB-KW"/>
</dbReference>
<evidence type="ECO:0000256" key="14">
    <source>
        <dbReference type="ARBA" id="ARBA00022909"/>
    </source>
</evidence>
<evidence type="ECO:0000256" key="1">
    <source>
        <dbReference type="ARBA" id="ARBA00001946"/>
    </source>
</evidence>
<evidence type="ECO:0000313" key="25">
    <source>
        <dbReference type="EMBL" id="PLW75891.1"/>
    </source>
</evidence>
<reference evidence="25 26" key="1">
    <citation type="submission" date="2018-01" db="EMBL/GenBank/DDBJ databases">
        <title>The draft genome sequence of Cohaesibacter sp. H1304.</title>
        <authorList>
            <person name="Wang N.-N."/>
            <person name="Du Z.-J."/>
        </authorList>
    </citation>
    <scope>NUCLEOTIDE SEQUENCE [LARGE SCALE GENOMIC DNA]</scope>
    <source>
        <strain evidence="25 26">H1304</strain>
    </source>
</reference>
<comment type="cofactor">
    <cofactor evidence="1">
        <name>Mg(2+)</name>
        <dbReference type="ChEBI" id="CHEBI:18420"/>
    </cofactor>
</comment>
<evidence type="ECO:0000313" key="26">
    <source>
        <dbReference type="Proteomes" id="UP000234881"/>
    </source>
</evidence>
<dbReference type="Gene3D" id="3.40.1190.10">
    <property type="entry name" value="Mur-like, catalytic domain"/>
    <property type="match status" value="1"/>
</dbReference>
<evidence type="ECO:0000256" key="4">
    <source>
        <dbReference type="ARBA" id="ARBA00005150"/>
    </source>
</evidence>
<dbReference type="EMBL" id="PKUQ01000042">
    <property type="protein sequence ID" value="PLW75891.1"/>
    <property type="molecule type" value="Genomic_DNA"/>
</dbReference>
<proteinExistence type="inferred from homology"/>
<name>A0A2N5XMX6_9HYPH</name>
<evidence type="ECO:0000259" key="24">
    <source>
        <dbReference type="Pfam" id="PF08245"/>
    </source>
</evidence>
<dbReference type="GO" id="GO:0008841">
    <property type="term" value="F:dihydrofolate synthase activity"/>
    <property type="evidence" value="ECO:0007669"/>
    <property type="project" value="UniProtKB-EC"/>
</dbReference>
<dbReference type="Pfam" id="PF08245">
    <property type="entry name" value="Mur_ligase_M"/>
    <property type="match status" value="1"/>
</dbReference>
<evidence type="ECO:0000259" key="23">
    <source>
        <dbReference type="Pfam" id="PF02875"/>
    </source>
</evidence>
<evidence type="ECO:0000256" key="11">
    <source>
        <dbReference type="ARBA" id="ARBA00022741"/>
    </source>
</evidence>
<dbReference type="Gene3D" id="3.90.190.20">
    <property type="entry name" value="Mur ligase, C-terminal domain"/>
    <property type="match status" value="1"/>
</dbReference>
<gene>
    <name evidence="25" type="ORF">C0081_17465</name>
</gene>
<keyword evidence="9 22" id="KW-0436">Ligase</keyword>
<organism evidence="25 26">
    <name type="scientific">Cohaesibacter celericrescens</name>
    <dbReference type="NCBI Taxonomy" id="2067669"/>
    <lineage>
        <taxon>Bacteria</taxon>
        <taxon>Pseudomonadati</taxon>
        <taxon>Pseudomonadota</taxon>
        <taxon>Alphaproteobacteria</taxon>
        <taxon>Hyphomicrobiales</taxon>
        <taxon>Cohaesibacteraceae</taxon>
    </lineage>
</organism>
<dbReference type="GO" id="GO:0004326">
    <property type="term" value="F:tetrahydrofolylpolyglutamate synthase activity"/>
    <property type="evidence" value="ECO:0007669"/>
    <property type="project" value="UniProtKB-EC"/>
</dbReference>
<evidence type="ECO:0000256" key="19">
    <source>
        <dbReference type="ARBA" id="ARBA00047808"/>
    </source>
</evidence>
<evidence type="ECO:0000256" key="3">
    <source>
        <dbReference type="ARBA" id="ARBA00004799"/>
    </source>
</evidence>
<sequence length="435" mass="46287">MDKAEAILERMIALHPKSIDLGLERVTALLNKLGDPHLALPPTIHVAGTNGKGSTSAFMRSMAEAAGKVVHVYASPHLVHFHERIRLAGRYVSDEALIDALLECERVNDGNPITFFEITTVAAFLLFSQHPADLLILEVGLGGRLDATNVIKKPAATVVTPIAHDHEGFLGSEITGIAREKAGIFKSSAPAILAPQSDDVREALEQKARSVGTGPLSIGGQDWLSYEEHGRLIFQDEFGLMDLPLPRLGGRHQLINAGTAIASLRVVFPDLPDRAIEQGMGDVNWPARMQRLNEGKLHALLPKDAELWLDGGHNPQAGHALASALADLEEKAPRPLHMIVGMLNTKDPQGYFAPFKGLAKDIITVPIPGSIAAIDPVALAQVAQESGIPASAAASLDEALKRLGLQNLKPAPRILIAGSLYLAGAVLSANGTPPT</sequence>
<dbReference type="GO" id="GO:0005524">
    <property type="term" value="F:ATP binding"/>
    <property type="evidence" value="ECO:0007669"/>
    <property type="project" value="UniProtKB-KW"/>
</dbReference>
<dbReference type="EC" id="6.3.2.12" evidence="6"/>
<evidence type="ECO:0000256" key="6">
    <source>
        <dbReference type="ARBA" id="ARBA00013023"/>
    </source>
</evidence>
<comment type="pathway">
    <text evidence="3">Cofactor biosynthesis; tetrahydrofolate biosynthesis; 7,8-dihydrofolate from 2-amino-4-hydroxy-6-hydroxymethyl-7,8-dihydropteridine diphosphate and 4-aminobenzoate: step 2/2.</text>
</comment>
<dbReference type="RefSeq" id="WP_101535133.1">
    <property type="nucleotide sequence ID" value="NZ_JBFHIU010000028.1"/>
</dbReference>
<dbReference type="NCBIfam" id="TIGR01499">
    <property type="entry name" value="folC"/>
    <property type="match status" value="1"/>
</dbReference>
<evidence type="ECO:0000256" key="8">
    <source>
        <dbReference type="ARBA" id="ARBA00019357"/>
    </source>
</evidence>
<dbReference type="PIRSF" id="PIRSF001563">
    <property type="entry name" value="Folylpolyglu_synth"/>
    <property type="match status" value="1"/>
</dbReference>
<evidence type="ECO:0000256" key="5">
    <source>
        <dbReference type="ARBA" id="ARBA00008276"/>
    </source>
</evidence>
<evidence type="ECO:0000256" key="22">
    <source>
        <dbReference type="PIRNR" id="PIRNR001563"/>
    </source>
</evidence>
<comment type="function">
    <text evidence="2">Functions in two distinct reactions of the de novo folate biosynthetic pathway. Catalyzes the addition of a glutamate residue to dihydropteroate (7,8-dihydropteroate or H2Pte) to form dihydrofolate (7,8-dihydrofolate monoglutamate or H2Pte-Glu). Also catalyzes successive additions of L-glutamate to tetrahydrofolate or 10-formyltetrahydrofolate or 5,10-methylenetetrahydrofolate, leading to folylpolyglutamate derivatives.</text>
</comment>
<dbReference type="PANTHER" id="PTHR11136">
    <property type="entry name" value="FOLYLPOLYGLUTAMATE SYNTHASE-RELATED"/>
    <property type="match status" value="1"/>
</dbReference>
<keyword evidence="12 22" id="KW-0067">ATP-binding</keyword>
<keyword evidence="26" id="KW-1185">Reference proteome</keyword>
<dbReference type="FunFam" id="3.40.1190.10:FF:000011">
    <property type="entry name" value="Folylpolyglutamate synthase/dihydrofolate synthase"/>
    <property type="match status" value="1"/>
</dbReference>
<comment type="catalytic activity">
    <reaction evidence="19">
        <text>10-formyltetrahydrofolyl-(gamma-L-Glu)(n) + L-glutamate + ATP = 10-formyltetrahydrofolyl-(gamma-L-Glu)(n+1) + ADP + phosphate + H(+)</text>
        <dbReference type="Rhea" id="RHEA:51904"/>
        <dbReference type="Rhea" id="RHEA-COMP:13088"/>
        <dbReference type="Rhea" id="RHEA-COMP:14300"/>
        <dbReference type="ChEBI" id="CHEBI:15378"/>
        <dbReference type="ChEBI" id="CHEBI:29985"/>
        <dbReference type="ChEBI" id="CHEBI:30616"/>
        <dbReference type="ChEBI" id="CHEBI:43474"/>
        <dbReference type="ChEBI" id="CHEBI:134413"/>
        <dbReference type="ChEBI" id="CHEBI:456216"/>
        <dbReference type="EC" id="6.3.2.17"/>
    </reaction>
</comment>
<dbReference type="InterPro" id="IPR018109">
    <property type="entry name" value="Folylpolyglutamate_synth_CS"/>
</dbReference>
<dbReference type="EC" id="6.3.2.17" evidence="7"/>
<dbReference type="OrthoDB" id="9809356at2"/>